<proteinExistence type="predicted"/>
<dbReference type="AlphaFoldDB" id="A0A9D4MAJ4"/>
<reference evidence="1" key="1">
    <citation type="journal article" date="2019" name="bioRxiv">
        <title>The Genome of the Zebra Mussel, Dreissena polymorpha: A Resource for Invasive Species Research.</title>
        <authorList>
            <person name="McCartney M.A."/>
            <person name="Auch B."/>
            <person name="Kono T."/>
            <person name="Mallez S."/>
            <person name="Zhang Y."/>
            <person name="Obille A."/>
            <person name="Becker A."/>
            <person name="Abrahante J.E."/>
            <person name="Garbe J."/>
            <person name="Badalamenti J.P."/>
            <person name="Herman A."/>
            <person name="Mangelson H."/>
            <person name="Liachko I."/>
            <person name="Sullivan S."/>
            <person name="Sone E.D."/>
            <person name="Koren S."/>
            <person name="Silverstein K.A.T."/>
            <person name="Beckman K.B."/>
            <person name="Gohl D.M."/>
        </authorList>
    </citation>
    <scope>NUCLEOTIDE SEQUENCE</scope>
    <source>
        <strain evidence="1">Duluth1</strain>
        <tissue evidence="1">Whole animal</tissue>
    </source>
</reference>
<evidence type="ECO:0000313" key="2">
    <source>
        <dbReference type="Proteomes" id="UP000828390"/>
    </source>
</evidence>
<accession>A0A9D4MAJ4</accession>
<gene>
    <name evidence="1" type="ORF">DPMN_037040</name>
</gene>
<sequence>MSFHKDQQNIFKTGYQSLPQVTIESVADDYDTPETEFVTDYHDAFMNKGVKHCHDACQDKVVTKNRDPYKDGTVDCSLVLCGCSDHNVLTGFCEVMPHSCPYGCYVQGACLPGGGGCGPCSGIYNHFKGGWNDVDPHYVYFACNTESQVGIFKLCA</sequence>
<keyword evidence="2" id="KW-1185">Reference proteome</keyword>
<evidence type="ECO:0000313" key="1">
    <source>
        <dbReference type="EMBL" id="KAH3873800.1"/>
    </source>
</evidence>
<protein>
    <submittedName>
        <fullName evidence="1">Uncharacterized protein</fullName>
    </submittedName>
</protein>
<name>A0A9D4MAJ4_DREPO</name>
<dbReference type="EMBL" id="JAIWYP010000002">
    <property type="protein sequence ID" value="KAH3873800.1"/>
    <property type="molecule type" value="Genomic_DNA"/>
</dbReference>
<comment type="caution">
    <text evidence="1">The sequence shown here is derived from an EMBL/GenBank/DDBJ whole genome shotgun (WGS) entry which is preliminary data.</text>
</comment>
<dbReference type="Proteomes" id="UP000828390">
    <property type="component" value="Unassembled WGS sequence"/>
</dbReference>
<organism evidence="1 2">
    <name type="scientific">Dreissena polymorpha</name>
    <name type="common">Zebra mussel</name>
    <name type="synonym">Mytilus polymorpha</name>
    <dbReference type="NCBI Taxonomy" id="45954"/>
    <lineage>
        <taxon>Eukaryota</taxon>
        <taxon>Metazoa</taxon>
        <taxon>Spiralia</taxon>
        <taxon>Lophotrochozoa</taxon>
        <taxon>Mollusca</taxon>
        <taxon>Bivalvia</taxon>
        <taxon>Autobranchia</taxon>
        <taxon>Heteroconchia</taxon>
        <taxon>Euheterodonta</taxon>
        <taxon>Imparidentia</taxon>
        <taxon>Neoheterodontei</taxon>
        <taxon>Myida</taxon>
        <taxon>Dreissenoidea</taxon>
        <taxon>Dreissenidae</taxon>
        <taxon>Dreissena</taxon>
    </lineage>
</organism>
<reference evidence="1" key="2">
    <citation type="submission" date="2020-11" db="EMBL/GenBank/DDBJ databases">
        <authorList>
            <person name="McCartney M.A."/>
            <person name="Auch B."/>
            <person name="Kono T."/>
            <person name="Mallez S."/>
            <person name="Becker A."/>
            <person name="Gohl D.M."/>
            <person name="Silverstein K.A.T."/>
            <person name="Koren S."/>
            <person name="Bechman K.B."/>
            <person name="Herman A."/>
            <person name="Abrahante J.E."/>
            <person name="Garbe J."/>
        </authorList>
    </citation>
    <scope>NUCLEOTIDE SEQUENCE</scope>
    <source>
        <strain evidence="1">Duluth1</strain>
        <tissue evidence="1">Whole animal</tissue>
    </source>
</reference>